<feature type="chain" id="PRO_5047316969" description="Ig-like domain-containing protein" evidence="1">
    <location>
        <begin position="19"/>
        <end position="276"/>
    </location>
</feature>
<feature type="signal peptide" evidence="1">
    <location>
        <begin position="1"/>
        <end position="18"/>
    </location>
</feature>
<name>A0ABM5KYH9_DIAVI</name>
<proteinExistence type="predicted"/>
<dbReference type="GeneID" id="126890393"/>
<dbReference type="InterPro" id="IPR013783">
    <property type="entry name" value="Ig-like_fold"/>
</dbReference>
<dbReference type="InterPro" id="IPR007110">
    <property type="entry name" value="Ig-like_dom"/>
</dbReference>
<dbReference type="RefSeq" id="XP_050515249.1">
    <property type="nucleotide sequence ID" value="XM_050659292.1"/>
</dbReference>
<dbReference type="SUPFAM" id="SSF48726">
    <property type="entry name" value="Immunoglobulin"/>
    <property type="match status" value="1"/>
</dbReference>
<dbReference type="Gene3D" id="2.60.40.10">
    <property type="entry name" value="Immunoglobulins"/>
    <property type="match status" value="2"/>
</dbReference>
<dbReference type="Pfam" id="PF00047">
    <property type="entry name" value="ig"/>
    <property type="match status" value="1"/>
</dbReference>
<evidence type="ECO:0000256" key="1">
    <source>
        <dbReference type="SAM" id="SignalP"/>
    </source>
</evidence>
<dbReference type="PANTHER" id="PTHR21261">
    <property type="entry name" value="BEAT PROTEIN"/>
    <property type="match status" value="1"/>
</dbReference>
<keyword evidence="1" id="KW-0732">Signal</keyword>
<dbReference type="InterPro" id="IPR036179">
    <property type="entry name" value="Ig-like_dom_sf"/>
</dbReference>
<accession>A0ABM5KYH9</accession>
<dbReference type="EnsemblMetazoa" id="XM_050659292.1">
    <property type="protein sequence ID" value="XP_050515249.1"/>
    <property type="gene ID" value="LOC126890393"/>
</dbReference>
<feature type="domain" description="Ig-like" evidence="2">
    <location>
        <begin position="22"/>
        <end position="116"/>
    </location>
</feature>
<evidence type="ECO:0000313" key="4">
    <source>
        <dbReference type="Proteomes" id="UP001652700"/>
    </source>
</evidence>
<keyword evidence="4" id="KW-1185">Reference proteome</keyword>
<dbReference type="PROSITE" id="PS51257">
    <property type="entry name" value="PROKAR_LIPOPROTEIN"/>
    <property type="match status" value="1"/>
</dbReference>
<dbReference type="Proteomes" id="UP001652700">
    <property type="component" value="Unplaced"/>
</dbReference>
<evidence type="ECO:0000313" key="3">
    <source>
        <dbReference type="EnsemblMetazoa" id="XP_050515249.1"/>
    </source>
</evidence>
<organism evidence="3 4">
    <name type="scientific">Diabrotica virgifera virgifera</name>
    <name type="common">western corn rootworm</name>
    <dbReference type="NCBI Taxonomy" id="50390"/>
    <lineage>
        <taxon>Eukaryota</taxon>
        <taxon>Metazoa</taxon>
        <taxon>Ecdysozoa</taxon>
        <taxon>Arthropoda</taxon>
        <taxon>Hexapoda</taxon>
        <taxon>Insecta</taxon>
        <taxon>Pterygota</taxon>
        <taxon>Neoptera</taxon>
        <taxon>Endopterygota</taxon>
        <taxon>Coleoptera</taxon>
        <taxon>Polyphaga</taxon>
        <taxon>Cucujiformia</taxon>
        <taxon>Chrysomeloidea</taxon>
        <taxon>Chrysomelidae</taxon>
        <taxon>Galerucinae</taxon>
        <taxon>Diabroticina</taxon>
        <taxon>Diabroticites</taxon>
        <taxon>Diabrotica</taxon>
    </lineage>
</organism>
<dbReference type="PROSITE" id="PS50835">
    <property type="entry name" value="IG_LIKE"/>
    <property type="match status" value="1"/>
</dbReference>
<reference evidence="3" key="1">
    <citation type="submission" date="2025-05" db="UniProtKB">
        <authorList>
            <consortium name="EnsemblMetazoa"/>
        </authorList>
    </citation>
    <scope>IDENTIFICATION</scope>
</reference>
<sequence length="276" mass="31264">MFRYICFVFVAGLACIQCTICPERSVEVKIPNYVKAGDSATLVCNFRARNEEDHLINVRWYKENEEFYRFTPVDHPPIKVFGLPGITVDEQKSTAKTVVLKNVQDQLTANYTCEVSWTVPNTAIVRGSKRMFVVDELQGDLILTVDNESPGLGDNLQGACITPPSKVVPTFTWFLNGEKVYNWFSPATRRNSNVPKRFTSFFNERVQFVNDQANLTCVVQIENVYETRKSVILKKSNNQIRGYYLLRGNAMAGSSRATINLGIFAAVLVGKFWSLF</sequence>
<dbReference type="InterPro" id="IPR013151">
    <property type="entry name" value="Immunoglobulin_dom"/>
</dbReference>
<protein>
    <recommendedName>
        <fullName evidence="2">Ig-like domain-containing protein</fullName>
    </recommendedName>
</protein>
<dbReference type="PANTHER" id="PTHR21261:SF15">
    <property type="entry name" value="BEATEN PATH IIIA, ISOFORM D-RELATED"/>
    <property type="match status" value="1"/>
</dbReference>
<evidence type="ECO:0000259" key="2">
    <source>
        <dbReference type="PROSITE" id="PS50835"/>
    </source>
</evidence>